<sequence length="415" mass="47029">MAEGIIKTEPSLSITQDGITFGVETSLGKLPRPAGSSRPPSHWSKDHGQEYLGDLNGAFDLAAHIRSSQWLNSYDLYRLKDSIRSKLCSVWKDDIDDIVKTSVVVMGSERGVKIDKPLTDGEYTTAPKIDWSRALTGSYHFSSADKPKYHDTDMERFHSWNRQDNQDNVKEETLRIPIKFSKDMLRTAMHTSRDIQVPSHTMVVTYPWSQGDYIEDIDNLVFDFDSTRRMYGQARSEKNGLNEEDRMILSQVVKSAYTLASRIRAHESGGEVETGKGLYRKDDLDRVMSKLTSLNGHTAQRGRRLSYFISDEEGAATRQIDRDDEYDRWIWKDLSVASVDHAGPAQPIDLETIKRLREISEGSQATFDHLKQSEDGLSVADYILRLYSLDDREKDSVADSMLCGNILEEVADGAE</sequence>
<dbReference type="Proteomes" id="UP000092583">
    <property type="component" value="Unassembled WGS sequence"/>
</dbReference>
<evidence type="ECO:0000256" key="1">
    <source>
        <dbReference type="SAM" id="MobiDB-lite"/>
    </source>
</evidence>
<protein>
    <submittedName>
        <fullName evidence="2">Uncharacterized protein</fullName>
    </submittedName>
</protein>
<reference evidence="2 3" key="1">
    <citation type="submission" date="2013-07" db="EMBL/GenBank/DDBJ databases">
        <title>The Genome Sequence of Kwoniella mangroviensis CBS10435.</title>
        <authorList>
            <consortium name="The Broad Institute Genome Sequencing Platform"/>
            <person name="Cuomo C."/>
            <person name="Litvintseva A."/>
            <person name="Chen Y."/>
            <person name="Heitman J."/>
            <person name="Sun S."/>
            <person name="Springer D."/>
            <person name="Dromer F."/>
            <person name="Young S.K."/>
            <person name="Zeng Q."/>
            <person name="Gargeya S."/>
            <person name="Fitzgerald M."/>
            <person name="Abouelleil A."/>
            <person name="Alvarado L."/>
            <person name="Berlin A.M."/>
            <person name="Chapman S.B."/>
            <person name="Dewar J."/>
            <person name="Goldberg J."/>
            <person name="Griggs A."/>
            <person name="Gujja S."/>
            <person name="Hansen M."/>
            <person name="Howarth C."/>
            <person name="Imamovic A."/>
            <person name="Larimer J."/>
            <person name="McCowan C."/>
            <person name="Murphy C."/>
            <person name="Pearson M."/>
            <person name="Priest M."/>
            <person name="Roberts A."/>
            <person name="Saif S."/>
            <person name="Shea T."/>
            <person name="Sykes S."/>
            <person name="Wortman J."/>
            <person name="Nusbaum C."/>
            <person name="Birren B."/>
        </authorList>
    </citation>
    <scope>NUCLEOTIDE SEQUENCE [LARGE SCALE GENOMIC DNA]</scope>
    <source>
        <strain evidence="2 3">CBS 10435</strain>
    </source>
</reference>
<dbReference type="OrthoDB" id="10570893at2759"/>
<reference evidence="3" key="2">
    <citation type="submission" date="2013-12" db="EMBL/GenBank/DDBJ databases">
        <title>Evolution of pathogenesis and genome organization in the Tremellales.</title>
        <authorList>
            <person name="Cuomo C."/>
            <person name="Litvintseva A."/>
            <person name="Heitman J."/>
            <person name="Chen Y."/>
            <person name="Sun S."/>
            <person name="Springer D."/>
            <person name="Dromer F."/>
            <person name="Young S."/>
            <person name="Zeng Q."/>
            <person name="Chapman S."/>
            <person name="Gujja S."/>
            <person name="Saif S."/>
            <person name="Birren B."/>
        </authorList>
    </citation>
    <scope>NUCLEOTIDE SEQUENCE [LARGE SCALE GENOMIC DNA]</scope>
    <source>
        <strain evidence="3">CBS 10435</strain>
    </source>
</reference>
<gene>
    <name evidence="2" type="ORF">L486_05933</name>
</gene>
<dbReference type="EMBL" id="KI669464">
    <property type="protein sequence ID" value="OCF57074.1"/>
    <property type="molecule type" value="Genomic_DNA"/>
</dbReference>
<feature type="region of interest" description="Disordered" evidence="1">
    <location>
        <begin position="28"/>
        <end position="47"/>
    </location>
</feature>
<name>A0A1B9INY2_9TREE</name>
<evidence type="ECO:0000313" key="3">
    <source>
        <dbReference type="Proteomes" id="UP000092583"/>
    </source>
</evidence>
<evidence type="ECO:0000313" key="2">
    <source>
        <dbReference type="EMBL" id="OCF57074.1"/>
    </source>
</evidence>
<dbReference type="AlphaFoldDB" id="A0A1B9INY2"/>
<proteinExistence type="predicted"/>
<organism evidence="2 3">
    <name type="scientific">Kwoniella mangroviensis CBS 10435</name>
    <dbReference type="NCBI Taxonomy" id="1331196"/>
    <lineage>
        <taxon>Eukaryota</taxon>
        <taxon>Fungi</taxon>
        <taxon>Dikarya</taxon>
        <taxon>Basidiomycota</taxon>
        <taxon>Agaricomycotina</taxon>
        <taxon>Tremellomycetes</taxon>
        <taxon>Tremellales</taxon>
        <taxon>Cryptococcaceae</taxon>
        <taxon>Kwoniella</taxon>
    </lineage>
</organism>
<accession>A0A1B9INY2</accession>
<keyword evidence="3" id="KW-1185">Reference proteome</keyword>